<keyword evidence="1" id="KW-0472">Membrane</keyword>
<protein>
    <submittedName>
        <fullName evidence="2">Uncharacterized protein</fullName>
    </submittedName>
</protein>
<name>A0ABN3KUK7_9MICO</name>
<keyword evidence="1" id="KW-1133">Transmembrane helix</keyword>
<dbReference type="EMBL" id="BAAARE010000002">
    <property type="protein sequence ID" value="GAA2472166.1"/>
    <property type="molecule type" value="Genomic_DNA"/>
</dbReference>
<feature type="transmembrane region" description="Helical" evidence="1">
    <location>
        <begin position="66"/>
        <end position="87"/>
    </location>
</feature>
<dbReference type="RefSeq" id="WP_344252953.1">
    <property type="nucleotide sequence ID" value="NZ_BAAARE010000002.1"/>
</dbReference>
<dbReference type="Proteomes" id="UP001500730">
    <property type="component" value="Unassembled WGS sequence"/>
</dbReference>
<evidence type="ECO:0000313" key="3">
    <source>
        <dbReference type="Proteomes" id="UP001500730"/>
    </source>
</evidence>
<evidence type="ECO:0000256" key="1">
    <source>
        <dbReference type="SAM" id="Phobius"/>
    </source>
</evidence>
<proteinExistence type="predicted"/>
<gene>
    <name evidence="2" type="ORF">GCM10009858_06880</name>
</gene>
<keyword evidence="3" id="KW-1185">Reference proteome</keyword>
<organism evidence="2 3">
    <name type="scientific">Terrabacter carboxydivorans</name>
    <dbReference type="NCBI Taxonomy" id="619730"/>
    <lineage>
        <taxon>Bacteria</taxon>
        <taxon>Bacillati</taxon>
        <taxon>Actinomycetota</taxon>
        <taxon>Actinomycetes</taxon>
        <taxon>Micrococcales</taxon>
        <taxon>Intrasporangiaceae</taxon>
        <taxon>Terrabacter</taxon>
    </lineage>
</organism>
<evidence type="ECO:0000313" key="2">
    <source>
        <dbReference type="EMBL" id="GAA2472166.1"/>
    </source>
</evidence>
<reference evidence="2 3" key="1">
    <citation type="journal article" date="2019" name="Int. J. Syst. Evol. Microbiol.">
        <title>The Global Catalogue of Microorganisms (GCM) 10K type strain sequencing project: providing services to taxonomists for standard genome sequencing and annotation.</title>
        <authorList>
            <consortium name="The Broad Institute Genomics Platform"/>
            <consortium name="The Broad Institute Genome Sequencing Center for Infectious Disease"/>
            <person name="Wu L."/>
            <person name="Ma J."/>
        </authorList>
    </citation>
    <scope>NUCLEOTIDE SEQUENCE [LARGE SCALE GENOMIC DNA]</scope>
    <source>
        <strain evidence="2 3">JCM 16259</strain>
    </source>
</reference>
<accession>A0ABN3KUK7</accession>
<sequence length="127" mass="13177">MGATEAVQGRWGLSLPWWSLAISALTTVGLAFLAYELLVLHALVYGFTRVLGLAAVEEPDVGRYELALALGIVLNVLGAVGLSRLALRTRAAAWPPVLAALPIAVVTGVVATAGMCAVLGFDPLLLL</sequence>
<feature type="transmembrane region" description="Helical" evidence="1">
    <location>
        <begin position="99"/>
        <end position="121"/>
    </location>
</feature>
<keyword evidence="1" id="KW-0812">Transmembrane</keyword>
<feature type="transmembrane region" description="Helical" evidence="1">
    <location>
        <begin position="20"/>
        <end position="46"/>
    </location>
</feature>
<comment type="caution">
    <text evidence="2">The sequence shown here is derived from an EMBL/GenBank/DDBJ whole genome shotgun (WGS) entry which is preliminary data.</text>
</comment>